<evidence type="ECO:0000256" key="2">
    <source>
        <dbReference type="ARBA" id="ARBA00022475"/>
    </source>
</evidence>
<organism evidence="10 11">
    <name type="scientific">Aquirufa nivalisilvae</name>
    <dbReference type="NCBI Taxonomy" id="2516557"/>
    <lineage>
        <taxon>Bacteria</taxon>
        <taxon>Pseudomonadati</taxon>
        <taxon>Bacteroidota</taxon>
        <taxon>Cytophagia</taxon>
        <taxon>Cytophagales</taxon>
        <taxon>Flectobacillaceae</taxon>
        <taxon>Aquirufa</taxon>
    </lineage>
</organism>
<evidence type="ECO:0000256" key="6">
    <source>
        <dbReference type="ARBA" id="ARBA00038076"/>
    </source>
</evidence>
<feature type="transmembrane region" description="Helical" evidence="7">
    <location>
        <begin position="335"/>
        <end position="368"/>
    </location>
</feature>
<dbReference type="PANTHER" id="PTHR30572">
    <property type="entry name" value="MEMBRANE COMPONENT OF TRANSPORTER-RELATED"/>
    <property type="match status" value="1"/>
</dbReference>
<keyword evidence="4 7" id="KW-1133">Transmembrane helix</keyword>
<dbReference type="RefSeq" id="WP_109322840.1">
    <property type="nucleotide sequence ID" value="NZ_CP029346.1"/>
</dbReference>
<dbReference type="InterPro" id="IPR003838">
    <property type="entry name" value="ABC3_permease_C"/>
</dbReference>
<proteinExistence type="inferred from homology"/>
<feature type="domain" description="ABC3 transporter permease C-terminal" evidence="8">
    <location>
        <begin position="296"/>
        <end position="407"/>
    </location>
</feature>
<evidence type="ECO:0000256" key="1">
    <source>
        <dbReference type="ARBA" id="ARBA00004651"/>
    </source>
</evidence>
<keyword evidence="11" id="KW-1185">Reference proteome</keyword>
<keyword evidence="10" id="KW-0547">Nucleotide-binding</keyword>
<dbReference type="InterPro" id="IPR050250">
    <property type="entry name" value="Macrolide_Exporter_MacB"/>
</dbReference>
<dbReference type="Proteomes" id="UP000245468">
    <property type="component" value="Chromosome"/>
</dbReference>
<dbReference type="GO" id="GO:0005886">
    <property type="term" value="C:plasma membrane"/>
    <property type="evidence" value="ECO:0007669"/>
    <property type="project" value="UniProtKB-SubCell"/>
</dbReference>
<dbReference type="GO" id="GO:0005524">
    <property type="term" value="F:ATP binding"/>
    <property type="evidence" value="ECO:0007669"/>
    <property type="project" value="UniProtKB-KW"/>
</dbReference>
<feature type="transmembrane region" description="Helical" evidence="7">
    <location>
        <begin position="289"/>
        <end position="314"/>
    </location>
</feature>
<evidence type="ECO:0000256" key="5">
    <source>
        <dbReference type="ARBA" id="ARBA00023136"/>
    </source>
</evidence>
<keyword evidence="10" id="KW-0067">ATP-binding</keyword>
<protein>
    <submittedName>
        <fullName evidence="10">Macrolide export ATP-binding/permease protein MacB</fullName>
    </submittedName>
</protein>
<dbReference type="GO" id="GO:0022857">
    <property type="term" value="F:transmembrane transporter activity"/>
    <property type="evidence" value="ECO:0007669"/>
    <property type="project" value="TreeGrafter"/>
</dbReference>
<keyword evidence="3 7" id="KW-0812">Transmembrane</keyword>
<keyword evidence="2" id="KW-1003">Cell membrane</keyword>
<feature type="domain" description="MacB-like periplasmic core" evidence="9">
    <location>
        <begin position="25"/>
        <end position="249"/>
    </location>
</feature>
<dbReference type="EMBL" id="CP029346">
    <property type="protein sequence ID" value="AWL09141.1"/>
    <property type="molecule type" value="Genomic_DNA"/>
</dbReference>
<evidence type="ECO:0000256" key="7">
    <source>
        <dbReference type="SAM" id="Phobius"/>
    </source>
</evidence>
<dbReference type="InterPro" id="IPR025857">
    <property type="entry name" value="MacB_PCD"/>
</dbReference>
<dbReference type="PANTHER" id="PTHR30572:SF4">
    <property type="entry name" value="ABC TRANSPORTER PERMEASE YTRF"/>
    <property type="match status" value="1"/>
</dbReference>
<comment type="similarity">
    <text evidence="6">Belongs to the ABC-4 integral membrane protein family.</text>
</comment>
<reference evidence="11" key="1">
    <citation type="submission" date="2018-05" db="EMBL/GenBank/DDBJ databases">
        <title>Pseudarcicella sp. HME7025 Genome sequencing and assembly.</title>
        <authorList>
            <person name="Kim H."/>
            <person name="Kang H."/>
            <person name="Joh K."/>
        </authorList>
    </citation>
    <scope>NUCLEOTIDE SEQUENCE [LARGE SCALE GENOMIC DNA]</scope>
    <source>
        <strain evidence="11">HME7025</strain>
    </source>
</reference>
<comment type="subcellular location">
    <subcellularLocation>
        <location evidence="1">Cell membrane</location>
        <topology evidence="1">Multi-pass membrane protein</topology>
    </subcellularLocation>
</comment>
<gene>
    <name evidence="10" type="ORF">HME7025_01279</name>
</gene>
<feature type="transmembrane region" description="Helical" evidence="7">
    <location>
        <begin position="380"/>
        <end position="403"/>
    </location>
</feature>
<evidence type="ECO:0000313" key="11">
    <source>
        <dbReference type="Proteomes" id="UP000245468"/>
    </source>
</evidence>
<name>A0A2S2DUQ2_9BACT</name>
<dbReference type="KEGG" id="psez:HME7025_01279"/>
<accession>A0A2S2DUQ2</accession>
<dbReference type="AlphaFoldDB" id="A0A2S2DUQ2"/>
<evidence type="ECO:0000259" key="9">
    <source>
        <dbReference type="Pfam" id="PF12704"/>
    </source>
</evidence>
<evidence type="ECO:0000313" key="10">
    <source>
        <dbReference type="EMBL" id="AWL09141.1"/>
    </source>
</evidence>
<dbReference type="Pfam" id="PF12704">
    <property type="entry name" value="MacB_PCD"/>
    <property type="match status" value="1"/>
</dbReference>
<feature type="transmembrane region" description="Helical" evidence="7">
    <location>
        <begin position="27"/>
        <end position="46"/>
    </location>
</feature>
<evidence type="ECO:0000256" key="4">
    <source>
        <dbReference type="ARBA" id="ARBA00022989"/>
    </source>
</evidence>
<evidence type="ECO:0000259" key="8">
    <source>
        <dbReference type="Pfam" id="PF02687"/>
    </source>
</evidence>
<dbReference type="Pfam" id="PF02687">
    <property type="entry name" value="FtsX"/>
    <property type="match status" value="1"/>
</dbReference>
<evidence type="ECO:0000256" key="3">
    <source>
        <dbReference type="ARBA" id="ARBA00022692"/>
    </source>
</evidence>
<keyword evidence="5 7" id="KW-0472">Membrane</keyword>
<dbReference type="OrthoDB" id="9770036at2"/>
<sequence>MKFLRQVFESLVFAYQALRSNIMRTTLSLLGVSVGIFAIVAVFTAVDSLNGKIRSEIDSFAGSGVLYVGKWPWLMQNNYPWWKYLNRPEMKYSEFKYLKENLTSAQAVAIIDGGRTASVNRGSSSMDINITGASYDYNQVTSCPINEGRYFLPIESDNGLNVAIIGSKVAENLSNGESMIGQVIKLNGIKFSVIGVIEKKGNDMLGFGGTPDEKVIIPYITYATIFQKDRPQPDISVKAFEDDVNQQNLEGDISGMMRSLRSIKPKQEDSFSINRMDGLNQFFDGIFSVLNVAGALIAGFSLLVGGFGIANIMFVSVKERTNIIGIQKSLGAKNYFIMFQFLFEAVFLSLIGGLVGIGLVVLITLIPQEALPLSLSFKNILSGLMISSFIGILSGIIPAWVAAKMDPVIAIRSK</sequence>